<protein>
    <submittedName>
        <fullName evidence="1">Uncharacterized protein</fullName>
    </submittedName>
</protein>
<proteinExistence type="predicted"/>
<dbReference type="EMBL" id="JACIER010000014">
    <property type="protein sequence ID" value="MBB4045261.1"/>
    <property type="molecule type" value="Genomic_DNA"/>
</dbReference>
<dbReference type="RefSeq" id="WP_183209127.1">
    <property type="nucleotide sequence ID" value="NZ_JACIER010000014.1"/>
</dbReference>
<keyword evidence="2" id="KW-1185">Reference proteome</keyword>
<reference evidence="1" key="1">
    <citation type="submission" date="2020-08" db="EMBL/GenBank/DDBJ databases">
        <title>Genomic Encyclopedia of Type Strains, Phase IV (KMG-IV): sequencing the most valuable type-strain genomes for metagenomic binning, comparative biology and taxonomic classification.</title>
        <authorList>
            <person name="Goeker M."/>
        </authorList>
    </citation>
    <scope>NUCLEOTIDE SEQUENCE [LARGE SCALE GENOMIC DNA]</scope>
    <source>
        <strain evidence="1">DSM 105720</strain>
    </source>
</reference>
<dbReference type="AlphaFoldDB" id="A0A840D2L1"/>
<sequence>MEKISYEPISKLMVTLLNLDKLNTYDFLAAELDASKSTISKVKKGRDVCIRHYIHVIGCVMSIIRLTFLAEVMLKQVRRSLVENRDLVVGTLPHGKNGCKKPVPDDWEVVAKWE</sequence>
<dbReference type="Proteomes" id="UP000560658">
    <property type="component" value="Unassembled WGS sequence"/>
</dbReference>
<gene>
    <name evidence="1" type="ORF">GGR06_003073</name>
</gene>
<name>A0A840D2L1_9BACE</name>
<comment type="caution">
    <text evidence="1">The sequence shown here is derived from an EMBL/GenBank/DDBJ whole genome shotgun (WGS) entry which is preliminary data.</text>
</comment>
<evidence type="ECO:0000313" key="2">
    <source>
        <dbReference type="Proteomes" id="UP000560658"/>
    </source>
</evidence>
<accession>A0A840D2L1</accession>
<organism evidence="1 2">
    <name type="scientific">Bacteroides reticulotermitis</name>
    <dbReference type="NCBI Taxonomy" id="1133319"/>
    <lineage>
        <taxon>Bacteria</taxon>
        <taxon>Pseudomonadati</taxon>
        <taxon>Bacteroidota</taxon>
        <taxon>Bacteroidia</taxon>
        <taxon>Bacteroidales</taxon>
        <taxon>Bacteroidaceae</taxon>
        <taxon>Bacteroides</taxon>
    </lineage>
</organism>
<evidence type="ECO:0000313" key="1">
    <source>
        <dbReference type="EMBL" id="MBB4045261.1"/>
    </source>
</evidence>